<keyword evidence="2" id="KW-1133">Transmembrane helix</keyword>
<evidence type="ECO:0000313" key="4">
    <source>
        <dbReference type="Proteomes" id="UP001156903"/>
    </source>
</evidence>
<organism evidence="3 4">
    <name type="scientific">Hydrogenophaga electricum</name>
    <dbReference type="NCBI Taxonomy" id="1230953"/>
    <lineage>
        <taxon>Bacteria</taxon>
        <taxon>Pseudomonadati</taxon>
        <taxon>Pseudomonadota</taxon>
        <taxon>Betaproteobacteria</taxon>
        <taxon>Burkholderiales</taxon>
        <taxon>Comamonadaceae</taxon>
        <taxon>Hydrogenophaga</taxon>
    </lineage>
</organism>
<name>A0ABQ6BYM6_9BURK</name>
<proteinExistence type="predicted"/>
<evidence type="ECO:0000256" key="2">
    <source>
        <dbReference type="SAM" id="Phobius"/>
    </source>
</evidence>
<gene>
    <name evidence="3" type="ORF">GCM10007935_01360</name>
</gene>
<dbReference type="EMBL" id="BSPB01000001">
    <property type="protein sequence ID" value="GLS12710.1"/>
    <property type="molecule type" value="Genomic_DNA"/>
</dbReference>
<protein>
    <recommendedName>
        <fullName evidence="5">Nitrogen fixation protein FixH</fullName>
    </recommendedName>
</protein>
<feature type="region of interest" description="Disordered" evidence="1">
    <location>
        <begin position="104"/>
        <end position="126"/>
    </location>
</feature>
<keyword evidence="2" id="KW-0472">Membrane</keyword>
<comment type="caution">
    <text evidence="3">The sequence shown here is derived from an EMBL/GenBank/DDBJ whole genome shotgun (WGS) entry which is preliminary data.</text>
</comment>
<evidence type="ECO:0008006" key="5">
    <source>
        <dbReference type="Google" id="ProtNLM"/>
    </source>
</evidence>
<keyword evidence="2" id="KW-0812">Transmembrane</keyword>
<accession>A0ABQ6BYM6</accession>
<keyword evidence="4" id="KW-1185">Reference proteome</keyword>
<dbReference type="Proteomes" id="UP001156903">
    <property type="component" value="Unassembled WGS sequence"/>
</dbReference>
<reference evidence="4" key="1">
    <citation type="journal article" date="2019" name="Int. J. Syst. Evol. Microbiol.">
        <title>The Global Catalogue of Microorganisms (GCM) 10K type strain sequencing project: providing services to taxonomists for standard genome sequencing and annotation.</title>
        <authorList>
            <consortium name="The Broad Institute Genomics Platform"/>
            <consortium name="The Broad Institute Genome Sequencing Center for Infectious Disease"/>
            <person name="Wu L."/>
            <person name="Ma J."/>
        </authorList>
    </citation>
    <scope>NUCLEOTIDE SEQUENCE [LARGE SCALE GENOMIC DNA]</scope>
    <source>
        <strain evidence="4">NBRC 109341</strain>
    </source>
</reference>
<feature type="transmembrane region" description="Helical" evidence="2">
    <location>
        <begin position="48"/>
        <end position="70"/>
    </location>
</feature>
<evidence type="ECO:0000256" key="1">
    <source>
        <dbReference type="SAM" id="MobiDB-lite"/>
    </source>
</evidence>
<sequence length="126" mass="13950">MQSPKRLSFWFLDKLKPHHINHMDWVMNSPQKTSPASAPIPWWRVPHMWLVLGGPMAVVVAGIATAVIAYSNQDPVLDKVEYERDLAAAKALQGKERVDALVKMQPAGQARNHAASPVVPGEAPKR</sequence>
<evidence type="ECO:0000313" key="3">
    <source>
        <dbReference type="EMBL" id="GLS12710.1"/>
    </source>
</evidence>
<dbReference type="RefSeq" id="WP_284306202.1">
    <property type="nucleotide sequence ID" value="NZ_BSPB01000001.1"/>
</dbReference>